<reference evidence="1 2" key="1">
    <citation type="submission" date="2021-04" db="EMBL/GenBank/DDBJ databases">
        <authorList>
            <person name="Pira H."/>
            <person name="Risdian C."/>
            <person name="Wink J."/>
        </authorList>
    </citation>
    <scope>NUCLEOTIDE SEQUENCE [LARGE SCALE GENOMIC DNA]</scope>
    <source>
        <strain evidence="1 2">WH53</strain>
    </source>
</reference>
<accession>A0ABS5ZHB0</accession>
<keyword evidence="2" id="KW-1185">Reference proteome</keyword>
<evidence type="ECO:0000313" key="1">
    <source>
        <dbReference type="EMBL" id="MBU2713178.1"/>
    </source>
</evidence>
<evidence type="ECO:0000313" key="2">
    <source>
        <dbReference type="Proteomes" id="UP000690515"/>
    </source>
</evidence>
<dbReference type="RefSeq" id="WP_215821467.1">
    <property type="nucleotide sequence ID" value="NZ_JAGSOY010000065.1"/>
</dbReference>
<name>A0ABS5ZHB0_9GAMM</name>
<comment type="caution">
    <text evidence="1">The sequence shown here is derived from an EMBL/GenBank/DDBJ whole genome shotgun (WGS) entry which is preliminary data.</text>
</comment>
<sequence>MSHCTSGKDRTGVITAAILKSFGISNELIVKEYLLSDGVEGARPIKRALEGFGSINHYLKGDLCTKLTRKLIDSK</sequence>
<dbReference type="InterPro" id="IPR029021">
    <property type="entry name" value="Prot-tyrosine_phosphatase-like"/>
</dbReference>
<dbReference type="EMBL" id="JAGSOY010000065">
    <property type="protein sequence ID" value="MBU2713178.1"/>
    <property type="molecule type" value="Genomic_DNA"/>
</dbReference>
<dbReference type="Proteomes" id="UP000690515">
    <property type="component" value="Unassembled WGS sequence"/>
</dbReference>
<proteinExistence type="predicted"/>
<dbReference type="SUPFAM" id="SSF52799">
    <property type="entry name" value="(Phosphotyrosine protein) phosphatases II"/>
    <property type="match status" value="1"/>
</dbReference>
<gene>
    <name evidence="1" type="ORF">KCG35_19095</name>
</gene>
<protein>
    <submittedName>
        <fullName evidence="1">Tyrosine-protein phosphatase</fullName>
    </submittedName>
</protein>
<dbReference type="Pfam" id="PF13350">
    <property type="entry name" value="Y_phosphatase3"/>
    <property type="match status" value="1"/>
</dbReference>
<dbReference type="InterPro" id="IPR026893">
    <property type="entry name" value="Tyr/Ser_Pase_IphP-type"/>
</dbReference>
<organism evidence="1 2">
    <name type="scientific">Zooshikella harenae</name>
    <dbReference type="NCBI Taxonomy" id="2827238"/>
    <lineage>
        <taxon>Bacteria</taxon>
        <taxon>Pseudomonadati</taxon>
        <taxon>Pseudomonadota</taxon>
        <taxon>Gammaproteobacteria</taxon>
        <taxon>Oceanospirillales</taxon>
        <taxon>Zooshikellaceae</taxon>
        <taxon>Zooshikella</taxon>
    </lineage>
</organism>
<dbReference type="Gene3D" id="3.90.190.10">
    <property type="entry name" value="Protein tyrosine phosphatase superfamily"/>
    <property type="match status" value="1"/>
</dbReference>